<dbReference type="Gene3D" id="2.160.10.10">
    <property type="entry name" value="Hexapeptide repeat proteins"/>
    <property type="match status" value="1"/>
</dbReference>
<dbReference type="InterPro" id="IPR001451">
    <property type="entry name" value="Hexapep"/>
</dbReference>
<sequence>MLWLRLRSGRASAETRSLLNHLPHVVIYALARNPTFNADLDRWAVRAKIELKTLGDRLRFFLRSMREPEFRSLFYYRFPKAKLLRFLAPGSPAFYFYCASTGPGLYIQHGFSTIVVARRIGANFHVNQMVTIGVNGTAYGPTIGDNVTIRVGAIVVGEIEIGDHATIGAGAVITKDVPPNCVVVGNPAVIINRDGVKVNERL</sequence>
<proteinExistence type="inferred from homology"/>
<evidence type="ECO:0000256" key="1">
    <source>
        <dbReference type="ARBA" id="ARBA00007274"/>
    </source>
</evidence>
<dbReference type="Pfam" id="PF00132">
    <property type="entry name" value="Hexapep"/>
    <property type="match status" value="1"/>
</dbReference>
<keyword evidence="2" id="KW-0808">Transferase</keyword>
<protein>
    <submittedName>
        <fullName evidence="4">Serine acetyltransferase</fullName>
    </submittedName>
</protein>
<organism evidence="4 5">
    <name type="scientific">Caulobacter hibisci</name>
    <dbReference type="NCBI Taxonomy" id="2035993"/>
    <lineage>
        <taxon>Bacteria</taxon>
        <taxon>Pseudomonadati</taxon>
        <taxon>Pseudomonadota</taxon>
        <taxon>Alphaproteobacteria</taxon>
        <taxon>Caulobacterales</taxon>
        <taxon>Caulobacteraceae</taxon>
        <taxon>Caulobacter</taxon>
    </lineage>
</organism>
<evidence type="ECO:0000256" key="3">
    <source>
        <dbReference type="ARBA" id="ARBA00023315"/>
    </source>
</evidence>
<dbReference type="Proteomes" id="UP000639859">
    <property type="component" value="Unassembled WGS sequence"/>
</dbReference>
<dbReference type="CDD" id="cd03354">
    <property type="entry name" value="LbH_SAT"/>
    <property type="match status" value="1"/>
</dbReference>
<accession>A0ABS0SSE1</accession>
<evidence type="ECO:0000313" key="5">
    <source>
        <dbReference type="Proteomes" id="UP000639859"/>
    </source>
</evidence>
<dbReference type="SUPFAM" id="SSF51161">
    <property type="entry name" value="Trimeric LpxA-like enzymes"/>
    <property type="match status" value="1"/>
</dbReference>
<dbReference type="PANTHER" id="PTHR42811">
    <property type="entry name" value="SERINE ACETYLTRANSFERASE"/>
    <property type="match status" value="1"/>
</dbReference>
<keyword evidence="5" id="KW-1185">Reference proteome</keyword>
<gene>
    <name evidence="4" type="ORF">I4Q42_02550</name>
</gene>
<name>A0ABS0SSE1_9CAUL</name>
<evidence type="ECO:0000313" key="4">
    <source>
        <dbReference type="EMBL" id="MBI1682542.1"/>
    </source>
</evidence>
<dbReference type="EMBL" id="JADWOX010000001">
    <property type="protein sequence ID" value="MBI1682542.1"/>
    <property type="molecule type" value="Genomic_DNA"/>
</dbReference>
<comment type="caution">
    <text evidence="4">The sequence shown here is derived from an EMBL/GenBank/DDBJ whole genome shotgun (WGS) entry which is preliminary data.</text>
</comment>
<evidence type="ECO:0000256" key="2">
    <source>
        <dbReference type="ARBA" id="ARBA00022679"/>
    </source>
</evidence>
<dbReference type="InterPro" id="IPR045304">
    <property type="entry name" value="LbH_SAT"/>
</dbReference>
<keyword evidence="3" id="KW-0012">Acyltransferase</keyword>
<comment type="similarity">
    <text evidence="1">Belongs to the transferase hexapeptide repeat family.</text>
</comment>
<dbReference type="InterPro" id="IPR011004">
    <property type="entry name" value="Trimer_LpxA-like_sf"/>
</dbReference>
<reference evidence="4 5" key="1">
    <citation type="submission" date="2020-11" db="EMBL/GenBank/DDBJ databases">
        <title>genome sequence of strain KACC 18849.</title>
        <authorList>
            <person name="Gao J."/>
            <person name="Zhang X."/>
        </authorList>
    </citation>
    <scope>NUCLEOTIDE SEQUENCE [LARGE SCALE GENOMIC DNA]</scope>
    <source>
        <strain evidence="4 5">KACC 18849</strain>
    </source>
</reference>